<dbReference type="PANTHER" id="PTHR42760">
    <property type="entry name" value="SHORT-CHAIN DEHYDROGENASES/REDUCTASES FAMILY MEMBER"/>
    <property type="match status" value="1"/>
</dbReference>
<dbReference type="InParanoid" id="A0A1Y2MAG7"/>
<gene>
    <name evidence="4" type="ORF">B5807_02463</name>
</gene>
<evidence type="ECO:0000256" key="2">
    <source>
        <dbReference type="ARBA" id="ARBA00023002"/>
    </source>
</evidence>
<evidence type="ECO:0000313" key="4">
    <source>
        <dbReference type="EMBL" id="OSS52789.1"/>
    </source>
</evidence>
<feature type="region of interest" description="Disordered" evidence="3">
    <location>
        <begin position="138"/>
        <end position="158"/>
    </location>
</feature>
<dbReference type="Pfam" id="PF00106">
    <property type="entry name" value="adh_short"/>
    <property type="match status" value="1"/>
</dbReference>
<dbReference type="EMBL" id="KZ107839">
    <property type="protein sequence ID" value="OSS52789.1"/>
    <property type="molecule type" value="Genomic_DNA"/>
</dbReference>
<dbReference type="CDD" id="cd05233">
    <property type="entry name" value="SDR_c"/>
    <property type="match status" value="1"/>
</dbReference>
<dbReference type="SUPFAM" id="SSF51735">
    <property type="entry name" value="NAD(P)-binding Rossmann-fold domains"/>
    <property type="match status" value="1"/>
</dbReference>
<dbReference type="InterPro" id="IPR036291">
    <property type="entry name" value="NAD(P)-bd_dom_sf"/>
</dbReference>
<dbReference type="InterPro" id="IPR002347">
    <property type="entry name" value="SDR_fam"/>
</dbReference>
<dbReference type="AlphaFoldDB" id="A0A1Y2MAG7"/>
<dbReference type="Proteomes" id="UP000193240">
    <property type="component" value="Unassembled WGS sequence"/>
</dbReference>
<dbReference type="Gene3D" id="3.40.50.720">
    <property type="entry name" value="NAD(P)-binding Rossmann-like Domain"/>
    <property type="match status" value="1"/>
</dbReference>
<name>A0A1Y2MAG7_EPING</name>
<evidence type="ECO:0000313" key="5">
    <source>
        <dbReference type="Proteomes" id="UP000193240"/>
    </source>
</evidence>
<comment type="similarity">
    <text evidence="1">Belongs to the short-chain dehydrogenases/reductases (SDR) family.</text>
</comment>
<evidence type="ECO:0000256" key="3">
    <source>
        <dbReference type="SAM" id="MobiDB-lite"/>
    </source>
</evidence>
<reference evidence="4 5" key="1">
    <citation type="journal article" date="2017" name="Genome Announc.">
        <title>Genome sequence of the saprophytic ascomycete Epicoccum nigrum ICMP 19927 strain isolated from New Zealand.</title>
        <authorList>
            <person name="Fokin M."/>
            <person name="Fleetwood D."/>
            <person name="Weir B.S."/>
            <person name="Villas-Boas S.G."/>
        </authorList>
    </citation>
    <scope>NUCLEOTIDE SEQUENCE [LARGE SCALE GENOMIC DNA]</scope>
    <source>
        <strain evidence="4 5">ICMP 19927</strain>
    </source>
</reference>
<keyword evidence="2" id="KW-0560">Oxidoreductase</keyword>
<sequence>MDFSNAALPAHYGLTLTPTFHSQIPANLDPSTVTLPQPFIAVITGAGKGLGYNIALAYARAGCSGLAISSRTQEDLDALGRAIEQVSVKTGRSIDVLKVVADVCSDSDVARLETQVRARWERVDVVIANAGVISAYIPPSSTPTSPSPSPLPSSSNLPQGLVQDSDWGRVLDVNLNGVWRVTRAFLPLLEETKDGPQTVIASCSMAAHSVVSELTPVAYNLSKMAVMRLMECVANDHGKKGVQAFALHPGAVVTPQTRNHAGEKWKDILADDEGLAGAFCVWLSRQRRKWLSGRFVSCNWDVGELEGMRERIVNGDLLKYRMVV</sequence>
<accession>A0A1Y2MAG7</accession>
<dbReference type="STRING" id="105696.A0A1Y2MAG7"/>
<protein>
    <recommendedName>
        <fullName evidence="6">NAD(P)-binding protein</fullName>
    </recommendedName>
</protein>
<evidence type="ECO:0000256" key="1">
    <source>
        <dbReference type="ARBA" id="ARBA00006484"/>
    </source>
</evidence>
<dbReference type="PANTHER" id="PTHR42760:SF37">
    <property type="entry name" value="CLAVALDEHYDE DEHYDROGENASE"/>
    <property type="match status" value="1"/>
</dbReference>
<dbReference type="OMA" id="WDVNELE"/>
<evidence type="ECO:0008006" key="6">
    <source>
        <dbReference type="Google" id="ProtNLM"/>
    </source>
</evidence>
<proteinExistence type="inferred from homology"/>
<keyword evidence="5" id="KW-1185">Reference proteome</keyword>
<dbReference type="PRINTS" id="PR00081">
    <property type="entry name" value="GDHRDH"/>
</dbReference>
<organism evidence="4 5">
    <name type="scientific">Epicoccum nigrum</name>
    <name type="common">Soil fungus</name>
    <name type="synonym">Epicoccum purpurascens</name>
    <dbReference type="NCBI Taxonomy" id="105696"/>
    <lineage>
        <taxon>Eukaryota</taxon>
        <taxon>Fungi</taxon>
        <taxon>Dikarya</taxon>
        <taxon>Ascomycota</taxon>
        <taxon>Pezizomycotina</taxon>
        <taxon>Dothideomycetes</taxon>
        <taxon>Pleosporomycetidae</taxon>
        <taxon>Pleosporales</taxon>
        <taxon>Pleosporineae</taxon>
        <taxon>Didymellaceae</taxon>
        <taxon>Epicoccum</taxon>
    </lineage>
</organism>
<dbReference type="GO" id="GO:0016616">
    <property type="term" value="F:oxidoreductase activity, acting on the CH-OH group of donors, NAD or NADP as acceptor"/>
    <property type="evidence" value="ECO:0007669"/>
    <property type="project" value="TreeGrafter"/>
</dbReference>